<dbReference type="InterPro" id="IPR006050">
    <property type="entry name" value="DNA_photolyase_N"/>
</dbReference>
<dbReference type="SUPFAM" id="SSF48173">
    <property type="entry name" value="Cryptochrome/photolyase FAD-binding domain"/>
    <property type="match status" value="1"/>
</dbReference>
<name>A0A7J5B2E4_9MICO</name>
<feature type="region of interest" description="Disordered" evidence="7">
    <location>
        <begin position="159"/>
        <end position="184"/>
    </location>
</feature>
<feature type="binding site" evidence="4">
    <location>
        <position position="275"/>
    </location>
    <ligand>
        <name>FAD</name>
        <dbReference type="ChEBI" id="CHEBI:57692"/>
    </ligand>
</feature>
<dbReference type="InterPro" id="IPR014729">
    <property type="entry name" value="Rossmann-like_a/b/a_fold"/>
</dbReference>
<feature type="binding site" evidence="4">
    <location>
        <position position="231"/>
    </location>
    <ligand>
        <name>FAD</name>
        <dbReference type="ChEBI" id="CHEBI:57692"/>
    </ligand>
</feature>
<feature type="site" description="Electron transfer via tryptophanyl radical" evidence="5">
    <location>
        <position position="363"/>
    </location>
</feature>
<feature type="site" description="Electron transfer via tryptophanyl radical" evidence="5">
    <location>
        <position position="386"/>
    </location>
</feature>
<evidence type="ECO:0000256" key="7">
    <source>
        <dbReference type="SAM" id="MobiDB-lite"/>
    </source>
</evidence>
<dbReference type="GO" id="GO:0006139">
    <property type="term" value="P:nucleobase-containing compound metabolic process"/>
    <property type="evidence" value="ECO:0007669"/>
    <property type="project" value="UniProtKB-ARBA"/>
</dbReference>
<keyword evidence="3 6" id="KW-0157">Chromophore</keyword>
<dbReference type="Proteomes" id="UP000490386">
    <property type="component" value="Unassembled WGS sequence"/>
</dbReference>
<sequence length="453" mass="51128">MASPTLVWFRDDLRLHDHPALHLALERGGPVIALYVLDEESPGVRALGGAAKWWLHHSLDALRASLEDIGGSLVLRRGRAEEVVPSVAEQAGAGLIVWNRRYGGAERDIDARIKQGLIDGGAEARSLPGSLLTEPWQIQTGQGEAYRVYTPFANACQSRFDHEPPRLPLPAPEALPHGSRATSLDSDALDSWQLLPTRPDWAEGLREEWTPGEQGAHDRLEEFLDGVVDGYKADRDRPDLVGTSRLSPHLRWGEISSAQAWHALDGLTGEGAATFRRELLWREFAWHTLYSFPELHTRPWRASYEDFPWPELDRDALEAWQRGSTGIPIVDAGMRELWRTGSMHNRIRMVTASFLTKHLLTDWRRGEEWFWDTLVDADQASNPFNWQWVAGSGVDAAPYFRVFNPERQAERFDPHGAYVQRWVPEAGTEDYPAPIVGLKEGREAALAAWREVR</sequence>
<dbReference type="PANTHER" id="PTHR11455">
    <property type="entry name" value="CRYPTOCHROME"/>
    <property type="match status" value="1"/>
</dbReference>
<evidence type="ECO:0000256" key="2">
    <source>
        <dbReference type="ARBA" id="ARBA00022827"/>
    </source>
</evidence>
<comment type="similarity">
    <text evidence="6">Belongs to the DNA photolyase family.</text>
</comment>
<evidence type="ECO:0000256" key="3">
    <source>
        <dbReference type="ARBA" id="ARBA00022991"/>
    </source>
</evidence>
<dbReference type="GO" id="GO:0009416">
    <property type="term" value="P:response to light stimulus"/>
    <property type="evidence" value="ECO:0007669"/>
    <property type="project" value="TreeGrafter"/>
</dbReference>
<dbReference type="GO" id="GO:0071949">
    <property type="term" value="F:FAD binding"/>
    <property type="evidence" value="ECO:0007669"/>
    <property type="project" value="TreeGrafter"/>
</dbReference>
<proteinExistence type="inferred from homology"/>
<comment type="cofactor">
    <cofactor evidence="4">
        <name>FAD</name>
        <dbReference type="ChEBI" id="CHEBI:57692"/>
    </cofactor>
    <text evidence="4">Binds 1 FAD per subunit.</text>
</comment>
<keyword evidence="9" id="KW-0456">Lyase</keyword>
<evidence type="ECO:0000259" key="8">
    <source>
        <dbReference type="PROSITE" id="PS51645"/>
    </source>
</evidence>
<feature type="binding site" evidence="4">
    <location>
        <begin position="376"/>
        <end position="378"/>
    </location>
    <ligand>
        <name>FAD</name>
        <dbReference type="ChEBI" id="CHEBI:57692"/>
    </ligand>
</feature>
<dbReference type="Gene3D" id="1.25.40.80">
    <property type="match status" value="1"/>
</dbReference>
<dbReference type="RefSeq" id="WP_151423284.1">
    <property type="nucleotide sequence ID" value="NZ_WBJX01000002.1"/>
</dbReference>
<dbReference type="GO" id="GO:0006950">
    <property type="term" value="P:response to stress"/>
    <property type="evidence" value="ECO:0007669"/>
    <property type="project" value="UniProtKB-ARBA"/>
</dbReference>
<evidence type="ECO:0000313" key="10">
    <source>
        <dbReference type="Proteomes" id="UP000490386"/>
    </source>
</evidence>
<comment type="caution">
    <text evidence="9">The sequence shown here is derived from an EMBL/GenBank/DDBJ whole genome shotgun (WGS) entry which is preliminary data.</text>
</comment>
<dbReference type="GO" id="GO:0003904">
    <property type="term" value="F:deoxyribodipyrimidine photo-lyase activity"/>
    <property type="evidence" value="ECO:0007669"/>
    <property type="project" value="TreeGrafter"/>
</dbReference>
<dbReference type="GO" id="GO:0003677">
    <property type="term" value="F:DNA binding"/>
    <property type="evidence" value="ECO:0007669"/>
    <property type="project" value="TreeGrafter"/>
</dbReference>
<dbReference type="InterPro" id="IPR036155">
    <property type="entry name" value="Crypto/Photolyase_N_sf"/>
</dbReference>
<dbReference type="InterPro" id="IPR036134">
    <property type="entry name" value="Crypto/Photolyase_FAD-like_sf"/>
</dbReference>
<keyword evidence="2 4" id="KW-0274">FAD</keyword>
<accession>A0A7J5B2E4</accession>
<evidence type="ECO:0000256" key="1">
    <source>
        <dbReference type="ARBA" id="ARBA00022630"/>
    </source>
</evidence>
<dbReference type="Gene3D" id="3.40.50.620">
    <property type="entry name" value="HUPs"/>
    <property type="match status" value="1"/>
</dbReference>
<dbReference type="InterPro" id="IPR005101">
    <property type="entry name" value="Cryptochr/Photolyase_FAD-bd"/>
</dbReference>
<evidence type="ECO:0000256" key="5">
    <source>
        <dbReference type="PIRSR" id="PIRSR602081-2"/>
    </source>
</evidence>
<feature type="domain" description="Photolyase/cryptochrome alpha/beta" evidence="8">
    <location>
        <begin position="3"/>
        <end position="132"/>
    </location>
</feature>
<dbReference type="AlphaFoldDB" id="A0A7J5B2E4"/>
<protein>
    <submittedName>
        <fullName evidence="9">Deoxyribodipyrimidine photo-lyase</fullName>
    </submittedName>
</protein>
<dbReference type="Pfam" id="PF00875">
    <property type="entry name" value="DNA_photolyase"/>
    <property type="match status" value="1"/>
</dbReference>
<organism evidence="9 10">
    <name type="scientific">Pseudoclavibacter terrae</name>
    <dbReference type="NCBI Taxonomy" id="1530195"/>
    <lineage>
        <taxon>Bacteria</taxon>
        <taxon>Bacillati</taxon>
        <taxon>Actinomycetota</taxon>
        <taxon>Actinomycetes</taxon>
        <taxon>Micrococcales</taxon>
        <taxon>Microbacteriaceae</taxon>
        <taxon>Pseudoclavibacter</taxon>
    </lineage>
</organism>
<evidence type="ECO:0000256" key="4">
    <source>
        <dbReference type="PIRSR" id="PIRSR602081-1"/>
    </source>
</evidence>
<evidence type="ECO:0000313" key="9">
    <source>
        <dbReference type="EMBL" id="KAB1638192.1"/>
    </source>
</evidence>
<feature type="site" description="Electron transfer via tryptophanyl radical" evidence="5">
    <location>
        <position position="309"/>
    </location>
</feature>
<dbReference type="InterPro" id="IPR002081">
    <property type="entry name" value="Cryptochrome/DNA_photolyase_1"/>
</dbReference>
<keyword evidence="10" id="KW-1185">Reference proteome</keyword>
<dbReference type="PROSITE" id="PS51645">
    <property type="entry name" value="PHR_CRY_ALPHA_BETA"/>
    <property type="match status" value="1"/>
</dbReference>
<keyword evidence="1 4" id="KW-0285">Flavoprotein</keyword>
<dbReference type="PANTHER" id="PTHR11455:SF9">
    <property type="entry name" value="CRYPTOCHROME CIRCADIAN CLOCK 5 ISOFORM X1"/>
    <property type="match status" value="1"/>
</dbReference>
<dbReference type="PRINTS" id="PR00147">
    <property type="entry name" value="DNAPHOTLYASE"/>
</dbReference>
<dbReference type="EMBL" id="WBJX01000002">
    <property type="protein sequence ID" value="KAB1638192.1"/>
    <property type="molecule type" value="Genomic_DNA"/>
</dbReference>
<gene>
    <name evidence="9" type="ORF">F8O03_07250</name>
</gene>
<dbReference type="InterPro" id="IPR018394">
    <property type="entry name" value="DNA_photolyase_1_CS_C"/>
</dbReference>
<reference evidence="9 10" key="1">
    <citation type="submission" date="2019-09" db="EMBL/GenBank/DDBJ databases">
        <title>Phylogeny of genus Pseudoclavibacter and closely related genus.</title>
        <authorList>
            <person name="Li Y."/>
        </authorList>
    </citation>
    <scope>NUCLEOTIDE SEQUENCE [LARGE SCALE GENOMIC DNA]</scope>
    <source>
        <strain evidence="9 10">THG-MD12</strain>
    </source>
</reference>
<dbReference type="PROSITE" id="PS00394">
    <property type="entry name" value="DNA_PHOTOLYASES_1_1"/>
    <property type="match status" value="1"/>
</dbReference>
<evidence type="ECO:0000256" key="6">
    <source>
        <dbReference type="RuleBase" id="RU004182"/>
    </source>
</evidence>
<dbReference type="PROSITE" id="PS00691">
    <property type="entry name" value="DNA_PHOTOLYASES_1_2"/>
    <property type="match status" value="1"/>
</dbReference>
<dbReference type="Gene3D" id="1.10.579.10">
    <property type="entry name" value="DNA Cyclobutane Dipyrimidine Photolyase, subunit A, domain 3"/>
    <property type="match status" value="1"/>
</dbReference>
<dbReference type="OrthoDB" id="9772484at2"/>
<dbReference type="Pfam" id="PF03441">
    <property type="entry name" value="FAD_binding_7"/>
    <property type="match status" value="1"/>
</dbReference>
<dbReference type="SUPFAM" id="SSF52425">
    <property type="entry name" value="Cryptochrome/photolyase, N-terminal domain"/>
    <property type="match status" value="1"/>
</dbReference>
<feature type="binding site" evidence="4">
    <location>
        <begin position="243"/>
        <end position="247"/>
    </location>
    <ligand>
        <name>FAD</name>
        <dbReference type="ChEBI" id="CHEBI:57692"/>
    </ligand>
</feature>